<comment type="caution">
    <text evidence="2">The sequence shown here is derived from an EMBL/GenBank/DDBJ whole genome shotgun (WGS) entry which is preliminary data.</text>
</comment>
<evidence type="ECO:0000313" key="5">
    <source>
        <dbReference type="Proteomes" id="UP000054995"/>
    </source>
</evidence>
<evidence type="ECO:0000313" key="2">
    <source>
        <dbReference type="EMBL" id="KRY89068.1"/>
    </source>
</evidence>
<protein>
    <submittedName>
        <fullName evidence="2">Uncharacterized protein</fullName>
    </submittedName>
</protein>
<keyword evidence="5" id="KW-1185">Reference proteome</keyword>
<dbReference type="Proteomes" id="UP000054995">
    <property type="component" value="Unassembled WGS sequence"/>
</dbReference>
<feature type="region of interest" description="Disordered" evidence="1">
    <location>
        <begin position="67"/>
        <end position="91"/>
    </location>
</feature>
<proteinExistence type="predicted"/>
<evidence type="ECO:0000313" key="4">
    <source>
        <dbReference type="Proteomes" id="UP000054826"/>
    </source>
</evidence>
<reference evidence="4 5" key="1">
    <citation type="submission" date="2015-01" db="EMBL/GenBank/DDBJ databases">
        <title>Evolution of Trichinella species and genotypes.</title>
        <authorList>
            <person name="Korhonen P.K."/>
            <person name="Edoardo P."/>
            <person name="Giuseppe L.R."/>
            <person name="Gasser R.B."/>
        </authorList>
    </citation>
    <scope>NUCLEOTIDE SEQUENCE [LARGE SCALE GENOMIC DNA]</scope>
    <source>
        <strain evidence="3">ISS176</strain>
        <strain evidence="2">ISS470</strain>
    </source>
</reference>
<name>A0A0V1FT46_TRIPS</name>
<evidence type="ECO:0000256" key="1">
    <source>
        <dbReference type="SAM" id="MobiDB-lite"/>
    </source>
</evidence>
<organism evidence="2 5">
    <name type="scientific">Trichinella pseudospiralis</name>
    <name type="common">Parasitic roundworm</name>
    <dbReference type="NCBI Taxonomy" id="6337"/>
    <lineage>
        <taxon>Eukaryota</taxon>
        <taxon>Metazoa</taxon>
        <taxon>Ecdysozoa</taxon>
        <taxon>Nematoda</taxon>
        <taxon>Enoplea</taxon>
        <taxon>Dorylaimia</taxon>
        <taxon>Trichinellida</taxon>
        <taxon>Trichinellidae</taxon>
        <taxon>Trichinella</taxon>
    </lineage>
</organism>
<gene>
    <name evidence="3" type="ORF">T4C_2585</name>
    <name evidence="2" type="ORF">T4D_1830</name>
</gene>
<dbReference type="AlphaFoldDB" id="A0A0V1FT46"/>
<dbReference type="Proteomes" id="UP000054826">
    <property type="component" value="Unassembled WGS sequence"/>
</dbReference>
<accession>A0A0V1FT46</accession>
<sequence length="108" mass="11289">MAPAWVRICRGPFSCRVYCTGIVEPSQPLIYSELAFTQTVGAITRGSALGQSSCPLCIPHAVAGRSVRTSVPHSDSPAGDELRKGPTSESGVVSGLSFLDAVVCTVYC</sequence>
<dbReference type="EMBL" id="JYDV01000056">
    <property type="protein sequence ID" value="KRZ37650.1"/>
    <property type="molecule type" value="Genomic_DNA"/>
</dbReference>
<evidence type="ECO:0000313" key="3">
    <source>
        <dbReference type="EMBL" id="KRZ37650.1"/>
    </source>
</evidence>
<dbReference type="EMBL" id="JYDT01000035">
    <property type="protein sequence ID" value="KRY89068.1"/>
    <property type="molecule type" value="Genomic_DNA"/>
</dbReference>